<accession>E1R6P6</accession>
<name>E1R6P6_SEDSS</name>
<reference evidence="2 3" key="1">
    <citation type="journal article" date="2010" name="Stand. Genomic Sci.">
        <title>Complete genome sequence of Spirochaeta smaragdinae type strain (SEBR 4228).</title>
        <authorList>
            <person name="Mavromatis K."/>
            <person name="Yasawong M."/>
            <person name="Chertkov O."/>
            <person name="Lapidus A."/>
            <person name="Lucas S."/>
            <person name="Nolan M."/>
            <person name="Del Rio T.G."/>
            <person name="Tice H."/>
            <person name="Cheng J.F."/>
            <person name="Pitluck S."/>
            <person name="Liolios K."/>
            <person name="Ivanova N."/>
            <person name="Tapia R."/>
            <person name="Han C."/>
            <person name="Bruce D."/>
            <person name="Goodwin L."/>
            <person name="Pati A."/>
            <person name="Chen A."/>
            <person name="Palaniappan K."/>
            <person name="Land M."/>
            <person name="Hauser L."/>
            <person name="Chang Y.J."/>
            <person name="Jeffries C.D."/>
            <person name="Detter J.C."/>
            <person name="Rohde M."/>
            <person name="Brambilla E."/>
            <person name="Spring S."/>
            <person name="Goker M."/>
            <person name="Sikorski J."/>
            <person name="Woyke T."/>
            <person name="Bristow J."/>
            <person name="Eisen J.A."/>
            <person name="Markowitz V."/>
            <person name="Hugenholtz P."/>
            <person name="Klenk H.P."/>
            <person name="Kyrpides N.C."/>
        </authorList>
    </citation>
    <scope>NUCLEOTIDE SEQUENCE [LARGE SCALE GENOMIC DNA]</scope>
    <source>
        <strain evidence="3">DSM 11293 / JCM 15392 / SEBR 4228</strain>
    </source>
</reference>
<dbReference type="SUPFAM" id="SSF55469">
    <property type="entry name" value="FMN-dependent nitroreductase-like"/>
    <property type="match status" value="1"/>
</dbReference>
<gene>
    <name evidence="2" type="ordered locus">Spirs_0018</name>
</gene>
<feature type="domain" description="Nitroreductase" evidence="1">
    <location>
        <begin position="66"/>
        <end position="150"/>
    </location>
</feature>
<dbReference type="PANTHER" id="PTHR23026:SF123">
    <property type="entry name" value="NAD(P)H NITROREDUCTASE RV3131-RELATED"/>
    <property type="match status" value="1"/>
</dbReference>
<evidence type="ECO:0000259" key="1">
    <source>
        <dbReference type="Pfam" id="PF00881"/>
    </source>
</evidence>
<evidence type="ECO:0000313" key="2">
    <source>
        <dbReference type="EMBL" id="ADK79178.1"/>
    </source>
</evidence>
<keyword evidence="3" id="KW-1185">Reference proteome</keyword>
<proteinExistence type="predicted"/>
<protein>
    <submittedName>
        <fullName evidence="2">Nitroreductase</fullName>
    </submittedName>
</protein>
<dbReference type="InterPro" id="IPR029479">
    <property type="entry name" value="Nitroreductase"/>
</dbReference>
<dbReference type="eggNOG" id="COG0778">
    <property type="taxonomic scope" value="Bacteria"/>
</dbReference>
<dbReference type="InterPro" id="IPR050627">
    <property type="entry name" value="Nitroreductase/BluB"/>
</dbReference>
<dbReference type="KEGG" id="ssm:Spirs_0018"/>
<feature type="domain" description="Nitroreductase" evidence="1">
    <location>
        <begin position="8"/>
        <end position="63"/>
    </location>
</feature>
<organism evidence="2 3">
    <name type="scientific">Sediminispirochaeta smaragdinae (strain DSM 11293 / JCM 15392 / SEBR 4228)</name>
    <name type="common">Spirochaeta smaragdinae</name>
    <dbReference type="NCBI Taxonomy" id="573413"/>
    <lineage>
        <taxon>Bacteria</taxon>
        <taxon>Pseudomonadati</taxon>
        <taxon>Spirochaetota</taxon>
        <taxon>Spirochaetia</taxon>
        <taxon>Spirochaetales</taxon>
        <taxon>Spirochaetaceae</taxon>
        <taxon>Sediminispirochaeta</taxon>
    </lineage>
</organism>
<dbReference type="EMBL" id="CP002116">
    <property type="protein sequence ID" value="ADK79178.1"/>
    <property type="molecule type" value="Genomic_DNA"/>
</dbReference>
<dbReference type="PANTHER" id="PTHR23026">
    <property type="entry name" value="NADPH NITROREDUCTASE"/>
    <property type="match status" value="1"/>
</dbReference>
<sequence length="173" mass="19363">MNQIIETILQRKSVRHYGAGEIPKEDLETIMRAGMAAPSGMNKQPWAFVAVRDRQQLDMLGDALPYAKMLLQATAAVIVCGDLRTLSNEEAKLWVQDTSAATENILLAAEALGYGAVWTAVYPEADRMKPVVEILGLPERVIPLNAIAVGQPLEDRDRPKNKWKPEKIHYDRW</sequence>
<dbReference type="InterPro" id="IPR000415">
    <property type="entry name" value="Nitroreductase-like"/>
</dbReference>
<dbReference type="HOGENOM" id="CLU_070764_7_3_12"/>
<evidence type="ECO:0000313" key="3">
    <source>
        <dbReference type="Proteomes" id="UP000002318"/>
    </source>
</evidence>
<dbReference type="Gene3D" id="3.40.109.10">
    <property type="entry name" value="NADH Oxidase"/>
    <property type="match status" value="1"/>
</dbReference>
<dbReference type="STRING" id="573413.Spirs_0018"/>
<dbReference type="CDD" id="cd02150">
    <property type="entry name" value="nitroreductase"/>
    <property type="match status" value="1"/>
</dbReference>
<dbReference type="GO" id="GO:0016491">
    <property type="term" value="F:oxidoreductase activity"/>
    <property type="evidence" value="ECO:0007669"/>
    <property type="project" value="InterPro"/>
</dbReference>
<dbReference type="Proteomes" id="UP000002318">
    <property type="component" value="Chromosome"/>
</dbReference>
<dbReference type="Pfam" id="PF00881">
    <property type="entry name" value="Nitroreductase"/>
    <property type="match status" value="2"/>
</dbReference>
<dbReference type="RefSeq" id="WP_013252642.1">
    <property type="nucleotide sequence ID" value="NC_014364.1"/>
</dbReference>
<dbReference type="OrthoDB" id="9812105at2"/>
<dbReference type="AlphaFoldDB" id="E1R6P6"/>